<dbReference type="Proteomes" id="UP000243451">
    <property type="component" value="Unassembled WGS sequence"/>
</dbReference>
<dbReference type="AlphaFoldDB" id="A0A2P4ESQ9"/>
<dbReference type="RefSeq" id="WP_104739088.1">
    <property type="nucleotide sequence ID" value="NZ_BMHR01000013.1"/>
</dbReference>
<organism evidence="1 2">
    <name type="scientific">Halopseudomonas oceani</name>
    <dbReference type="NCBI Taxonomy" id="1708783"/>
    <lineage>
        <taxon>Bacteria</taxon>
        <taxon>Pseudomonadati</taxon>
        <taxon>Pseudomonadota</taxon>
        <taxon>Gammaproteobacteria</taxon>
        <taxon>Pseudomonadales</taxon>
        <taxon>Pseudomonadaceae</taxon>
        <taxon>Halopseudomonas</taxon>
    </lineage>
</organism>
<dbReference type="EMBL" id="PPSK01000014">
    <property type="protein sequence ID" value="POB02185.1"/>
    <property type="molecule type" value="Genomic_DNA"/>
</dbReference>
<evidence type="ECO:0000313" key="2">
    <source>
        <dbReference type="Proteomes" id="UP000243451"/>
    </source>
</evidence>
<accession>A0A2P4ESQ9</accession>
<reference evidence="1 2" key="1">
    <citation type="submission" date="2018-01" db="EMBL/GenBank/DDBJ databases">
        <title>Draft genome of the type strain Pseudomonas oceani DSM 100277 isolated from the deep water in Okinawa trough, northwestern Pacific Ocean.</title>
        <authorList>
            <person name="Gomila M."/>
            <person name="Mulet M."/>
            <person name="Garcia-Valdes E."/>
            <person name="Lalucat J."/>
        </authorList>
    </citation>
    <scope>NUCLEOTIDE SEQUENCE [LARGE SCALE GENOMIC DNA]</scope>
    <source>
        <strain evidence="1 2">DSM 100277</strain>
    </source>
</reference>
<sequence>MNTLQLRWHALADQARNAEDKHLQVLIDGQPLTALVRQFELAQGYLPFDDTFLLADDVAWYARSAWQRSAEGRPARLVLLGCGCGDVDCSQLYADVREQRGWVQWTMGGWPERDYRSLGPFWFELTDYRQAVLGILSAECPTGHPA</sequence>
<evidence type="ECO:0000313" key="1">
    <source>
        <dbReference type="EMBL" id="POB02185.1"/>
    </source>
</evidence>
<dbReference type="OrthoDB" id="342114at2"/>
<proteinExistence type="predicted"/>
<protein>
    <submittedName>
        <fullName evidence="1">Uncharacterized protein</fullName>
    </submittedName>
</protein>
<name>A0A2P4ESQ9_9GAMM</name>
<keyword evidence="2" id="KW-1185">Reference proteome</keyword>
<gene>
    <name evidence="1" type="ORF">C1949_13945</name>
</gene>
<comment type="caution">
    <text evidence="1">The sequence shown here is derived from an EMBL/GenBank/DDBJ whole genome shotgun (WGS) entry which is preliminary data.</text>
</comment>